<evidence type="ECO:0000313" key="9">
    <source>
        <dbReference type="EMBL" id="KAL3885819.1"/>
    </source>
</evidence>
<comment type="caution">
    <text evidence="9">The sequence shown here is derived from an EMBL/GenBank/DDBJ whole genome shotgun (WGS) entry which is preliminary data.</text>
</comment>
<feature type="transmembrane region" description="Helical" evidence="7">
    <location>
        <begin position="87"/>
        <end position="109"/>
    </location>
</feature>
<dbReference type="Gene3D" id="1.10.3430.10">
    <property type="entry name" value="Ammonium transporter AmtB like domains"/>
    <property type="match status" value="1"/>
</dbReference>
<evidence type="ECO:0000256" key="5">
    <source>
        <dbReference type="ARBA" id="ARBA00023136"/>
    </source>
</evidence>
<feature type="transmembrane region" description="Helical" evidence="7">
    <location>
        <begin position="256"/>
        <end position="274"/>
    </location>
</feature>
<name>A0ABD3XHS3_SINWO</name>
<accession>A0ABD3XHS3</accession>
<dbReference type="PANTHER" id="PTHR11730:SF60">
    <property type="entry name" value="RH50, ISOFORM D"/>
    <property type="match status" value="1"/>
</dbReference>
<keyword evidence="5 7" id="KW-0472">Membrane</keyword>
<dbReference type="Pfam" id="PF00909">
    <property type="entry name" value="Ammonium_transp"/>
    <property type="match status" value="1"/>
</dbReference>
<dbReference type="SUPFAM" id="SSF111352">
    <property type="entry name" value="Ammonium transporter"/>
    <property type="match status" value="1"/>
</dbReference>
<dbReference type="AlphaFoldDB" id="A0ABD3XHS3"/>
<dbReference type="InterPro" id="IPR002229">
    <property type="entry name" value="RhesusRHD"/>
</dbReference>
<evidence type="ECO:0000256" key="2">
    <source>
        <dbReference type="ARBA" id="ARBA00011036"/>
    </source>
</evidence>
<feature type="transmembrane region" description="Helical" evidence="7">
    <location>
        <begin position="187"/>
        <end position="205"/>
    </location>
</feature>
<keyword evidence="10" id="KW-1185">Reference proteome</keyword>
<feature type="transmembrane region" description="Helical" evidence="7">
    <location>
        <begin position="351"/>
        <end position="371"/>
    </location>
</feature>
<dbReference type="FunFam" id="1.10.3430.10:FF:000012">
    <property type="entry name" value="Rh type C glycoprotein"/>
    <property type="match status" value="1"/>
</dbReference>
<evidence type="ECO:0000256" key="7">
    <source>
        <dbReference type="SAM" id="Phobius"/>
    </source>
</evidence>
<feature type="transmembrane region" description="Helical" evidence="7">
    <location>
        <begin position="56"/>
        <end position="81"/>
    </location>
</feature>
<organism evidence="9 10">
    <name type="scientific">Sinanodonta woodiana</name>
    <name type="common">Chinese pond mussel</name>
    <name type="synonym">Anodonta woodiana</name>
    <dbReference type="NCBI Taxonomy" id="1069815"/>
    <lineage>
        <taxon>Eukaryota</taxon>
        <taxon>Metazoa</taxon>
        <taxon>Spiralia</taxon>
        <taxon>Lophotrochozoa</taxon>
        <taxon>Mollusca</taxon>
        <taxon>Bivalvia</taxon>
        <taxon>Autobranchia</taxon>
        <taxon>Heteroconchia</taxon>
        <taxon>Palaeoheterodonta</taxon>
        <taxon>Unionida</taxon>
        <taxon>Unionoidea</taxon>
        <taxon>Unionidae</taxon>
        <taxon>Unioninae</taxon>
        <taxon>Sinanodonta</taxon>
    </lineage>
</organism>
<proteinExistence type="inferred from homology"/>
<dbReference type="EMBL" id="JBJQND010000002">
    <property type="protein sequence ID" value="KAL3885819.1"/>
    <property type="molecule type" value="Genomic_DNA"/>
</dbReference>
<dbReference type="PRINTS" id="PR00342">
    <property type="entry name" value="RHESUSRHD"/>
</dbReference>
<protein>
    <recommendedName>
        <fullName evidence="8">Ammonium transporter AmtB-like domain-containing protein</fullName>
    </recommendedName>
</protein>
<dbReference type="Proteomes" id="UP001634394">
    <property type="component" value="Unassembled WGS sequence"/>
</dbReference>
<evidence type="ECO:0000256" key="6">
    <source>
        <dbReference type="SAM" id="MobiDB-lite"/>
    </source>
</evidence>
<reference evidence="9 10" key="1">
    <citation type="submission" date="2024-11" db="EMBL/GenBank/DDBJ databases">
        <title>Chromosome-level genome assembly of the freshwater bivalve Anodonta woodiana.</title>
        <authorList>
            <person name="Chen X."/>
        </authorList>
    </citation>
    <scope>NUCLEOTIDE SEQUENCE [LARGE SCALE GENOMIC DNA]</scope>
    <source>
        <strain evidence="9">MN2024</strain>
        <tissue evidence="9">Gills</tissue>
    </source>
</reference>
<comment type="subcellular location">
    <subcellularLocation>
        <location evidence="1">Membrane</location>
        <topology evidence="1">Multi-pass membrane protein</topology>
    </subcellularLocation>
</comment>
<evidence type="ECO:0000313" key="10">
    <source>
        <dbReference type="Proteomes" id="UP001634394"/>
    </source>
</evidence>
<feature type="domain" description="Ammonium transporter AmtB-like" evidence="8">
    <location>
        <begin position="64"/>
        <end position="442"/>
    </location>
</feature>
<dbReference type="PANTHER" id="PTHR11730">
    <property type="entry name" value="AMMONIUM TRANSPORTER"/>
    <property type="match status" value="1"/>
</dbReference>
<dbReference type="InterPro" id="IPR024041">
    <property type="entry name" value="NH4_transpt_AmtB-like_dom"/>
</dbReference>
<dbReference type="InterPro" id="IPR029020">
    <property type="entry name" value="Ammonium/urea_transptr"/>
</dbReference>
<feature type="compositionally biased region" description="Basic and acidic residues" evidence="6">
    <location>
        <begin position="475"/>
        <end position="485"/>
    </location>
</feature>
<feature type="transmembrane region" description="Helical" evidence="7">
    <location>
        <begin position="413"/>
        <end position="437"/>
    </location>
</feature>
<keyword evidence="3 7" id="KW-0812">Transmembrane</keyword>
<comment type="similarity">
    <text evidence="2">Belongs to the ammonium transporter (TC 2.A.49) family. Rh subfamily.</text>
</comment>
<keyword evidence="4 7" id="KW-1133">Transmembrane helix</keyword>
<evidence type="ECO:0000259" key="8">
    <source>
        <dbReference type="Pfam" id="PF00909"/>
    </source>
</evidence>
<evidence type="ECO:0000256" key="4">
    <source>
        <dbReference type="ARBA" id="ARBA00022989"/>
    </source>
</evidence>
<evidence type="ECO:0000256" key="1">
    <source>
        <dbReference type="ARBA" id="ARBA00004141"/>
    </source>
</evidence>
<feature type="transmembrane region" description="Helical" evidence="7">
    <location>
        <begin position="6"/>
        <end position="28"/>
    </location>
</feature>
<feature type="transmembrane region" description="Helical" evidence="7">
    <location>
        <begin position="309"/>
        <end position="331"/>
    </location>
</feature>
<feature type="region of interest" description="Disordered" evidence="6">
    <location>
        <begin position="462"/>
        <end position="494"/>
    </location>
</feature>
<gene>
    <name evidence="9" type="ORF">ACJMK2_025855</name>
</gene>
<feature type="transmembrane region" description="Helical" evidence="7">
    <location>
        <begin position="286"/>
        <end position="303"/>
    </location>
</feature>
<evidence type="ECO:0000256" key="3">
    <source>
        <dbReference type="ARBA" id="ARBA00022692"/>
    </source>
</evidence>
<sequence>MLDSFSSFSFVGGSSLGFSGFFLQYLFLSVTDHCHLTSVCVCSSPRFGKCSYLRKLASSFSWVGAFQDVHVMIFIGFGFLMTFLKRYGYTAVGVNMLISSFVIQWALIVRGLIHNKVREGEKFPINLDEMLAADFASATCLISFGAVLGKTSPLQLLIMALIEVALAQTNKYICEDLLEVADAGESMFIHAFGAYFGLAVATVMYRKDAKECEKNGPVYNSDLFSMIGTIFLWMYWPSFNSGPFKDDEQHRAIINTYLSLTACTVVTFAFSGLLKKGKFEMVHVQNATLAGGVAAGTSAHMVLQPWGALLLGLAAGMLSTLGFHFVQPFLLKYLRIHDTCGVNNLHGMPGILAGVAGSISAALASADVWGYSRFDVFREMVPPENTTEFLLLNTTFPNIYKPGLGRSAGEQGAYQIAALGVTLAMAIGSGIFTGLVLKIPILDEPKEHELFDDNHWWHVPAGIPGDEKETESDDMEMKRYKKSEEPNGTVNVRL</sequence>
<feature type="transmembrane region" description="Helical" evidence="7">
    <location>
        <begin position="217"/>
        <end position="236"/>
    </location>
</feature>
<dbReference type="GO" id="GO:0016020">
    <property type="term" value="C:membrane"/>
    <property type="evidence" value="ECO:0007669"/>
    <property type="project" value="UniProtKB-SubCell"/>
</dbReference>